<sequence length="389" mass="45399">MEDFSATKILNDLRRCTRCTLPETHETIRFGDDGVCNICKNAEYKKEEVDWDSRKKELSKLADQYRGKSEYDCIVPFSGGKDSTFTAWYIVAELGLRALLVSFDHGFYRPKVLANVERTVRKLGVEFLKFRSDWKIVRCLMRESLRRKGDFDWHAHVGSFVYPMQIALKHRIPLIFWGEPSAEYTAYYSYDEIEEVDEKRNYRLNNLGIAAEDMAGFLQGEVSMRDLSPYIYPSAGELRSLGARSVCLGSFIPWDVRKHYEIIRDNLAWEGDVVEGVPPSYPYEKIEYQLQGPRDYLKFIKRGYARTTHLTSIDIRNGRMTREEAAKLIVAHEGKRPQSLEYLLRILDISEDEWRKIAIAQAVPPYTHDFRGEREDEALPDMSQWNWNP</sequence>
<evidence type="ECO:0000313" key="2">
    <source>
        <dbReference type="Proteomes" id="UP000177372"/>
    </source>
</evidence>
<name>A0A1F6F142_9BACT</name>
<protein>
    <submittedName>
        <fullName evidence="1">ATPase</fullName>
    </submittedName>
</protein>
<organism evidence="1 2">
    <name type="scientific">Candidatus Kaiserbacteria bacterium RIFCSPLOWO2_01_FULL_54_13</name>
    <dbReference type="NCBI Taxonomy" id="1798512"/>
    <lineage>
        <taxon>Bacteria</taxon>
        <taxon>Candidatus Kaiseribacteriota</taxon>
    </lineage>
</organism>
<dbReference type="InterPro" id="IPR014729">
    <property type="entry name" value="Rossmann-like_a/b/a_fold"/>
</dbReference>
<dbReference type="STRING" id="1798512.A3A39_02415"/>
<dbReference type="Proteomes" id="UP000177372">
    <property type="component" value="Unassembled WGS sequence"/>
</dbReference>
<dbReference type="AlphaFoldDB" id="A0A1F6F142"/>
<evidence type="ECO:0000313" key="1">
    <source>
        <dbReference type="EMBL" id="OGG79572.1"/>
    </source>
</evidence>
<comment type="caution">
    <text evidence="1">The sequence shown here is derived from an EMBL/GenBank/DDBJ whole genome shotgun (WGS) entry which is preliminary data.</text>
</comment>
<dbReference type="NCBIfam" id="TIGR03573">
    <property type="entry name" value="WbuX"/>
    <property type="match status" value="1"/>
</dbReference>
<gene>
    <name evidence="1" type="ORF">A3A39_02415</name>
</gene>
<dbReference type="SUPFAM" id="SSF52402">
    <property type="entry name" value="Adenine nucleotide alpha hydrolases-like"/>
    <property type="match status" value="1"/>
</dbReference>
<proteinExistence type="predicted"/>
<dbReference type="EMBL" id="MFLZ01000023">
    <property type="protein sequence ID" value="OGG79572.1"/>
    <property type="molecule type" value="Genomic_DNA"/>
</dbReference>
<dbReference type="Gene3D" id="3.40.50.620">
    <property type="entry name" value="HUPs"/>
    <property type="match status" value="1"/>
</dbReference>
<accession>A0A1F6F142</accession>
<reference evidence="1 2" key="1">
    <citation type="journal article" date="2016" name="Nat. Commun.">
        <title>Thousands of microbial genomes shed light on interconnected biogeochemical processes in an aquifer system.</title>
        <authorList>
            <person name="Anantharaman K."/>
            <person name="Brown C.T."/>
            <person name="Hug L.A."/>
            <person name="Sharon I."/>
            <person name="Castelle C.J."/>
            <person name="Probst A.J."/>
            <person name="Thomas B.C."/>
            <person name="Singh A."/>
            <person name="Wilkins M.J."/>
            <person name="Karaoz U."/>
            <person name="Brodie E.L."/>
            <person name="Williams K.H."/>
            <person name="Hubbard S.S."/>
            <person name="Banfield J.F."/>
        </authorList>
    </citation>
    <scope>NUCLEOTIDE SEQUENCE [LARGE SCALE GENOMIC DNA]</scope>
</reference>
<dbReference type="InterPro" id="IPR020022">
    <property type="entry name" value="N-acetyl_sugar_amidoTrfase"/>
</dbReference>